<sequence>MKLQEIKTSRNFPHIIVLIMELPHFPLPVEQFLLHQFQVHCQELPNSAALPPTS</sequence>
<protein>
    <submittedName>
        <fullName evidence="1">Uncharacterized protein</fullName>
    </submittedName>
</protein>
<evidence type="ECO:0000313" key="1">
    <source>
        <dbReference type="EMBL" id="GAU33608.1"/>
    </source>
</evidence>
<name>A0A2Z6MMQ7_TRISU</name>
<dbReference type="Proteomes" id="UP000242715">
    <property type="component" value="Unassembled WGS sequence"/>
</dbReference>
<dbReference type="EMBL" id="DF973532">
    <property type="protein sequence ID" value="GAU33608.1"/>
    <property type="molecule type" value="Genomic_DNA"/>
</dbReference>
<gene>
    <name evidence="1" type="ORF">TSUD_359880</name>
</gene>
<dbReference type="AlphaFoldDB" id="A0A2Z6MMQ7"/>
<evidence type="ECO:0000313" key="2">
    <source>
        <dbReference type="Proteomes" id="UP000242715"/>
    </source>
</evidence>
<organism evidence="1 2">
    <name type="scientific">Trifolium subterraneum</name>
    <name type="common">Subterranean clover</name>
    <dbReference type="NCBI Taxonomy" id="3900"/>
    <lineage>
        <taxon>Eukaryota</taxon>
        <taxon>Viridiplantae</taxon>
        <taxon>Streptophyta</taxon>
        <taxon>Embryophyta</taxon>
        <taxon>Tracheophyta</taxon>
        <taxon>Spermatophyta</taxon>
        <taxon>Magnoliopsida</taxon>
        <taxon>eudicotyledons</taxon>
        <taxon>Gunneridae</taxon>
        <taxon>Pentapetalae</taxon>
        <taxon>rosids</taxon>
        <taxon>fabids</taxon>
        <taxon>Fabales</taxon>
        <taxon>Fabaceae</taxon>
        <taxon>Papilionoideae</taxon>
        <taxon>50 kb inversion clade</taxon>
        <taxon>NPAAA clade</taxon>
        <taxon>Hologalegina</taxon>
        <taxon>IRL clade</taxon>
        <taxon>Trifolieae</taxon>
        <taxon>Trifolium</taxon>
    </lineage>
</organism>
<keyword evidence="2" id="KW-1185">Reference proteome</keyword>
<proteinExistence type="predicted"/>
<reference evidence="2" key="1">
    <citation type="journal article" date="2017" name="Front. Plant Sci.">
        <title>Climate Clever Clovers: New Paradigm to Reduce the Environmental Footprint of Ruminants by Breeding Low Methanogenic Forages Utilizing Haplotype Variation.</title>
        <authorList>
            <person name="Kaur P."/>
            <person name="Appels R."/>
            <person name="Bayer P.E."/>
            <person name="Keeble-Gagnere G."/>
            <person name="Wang J."/>
            <person name="Hirakawa H."/>
            <person name="Shirasawa K."/>
            <person name="Vercoe P."/>
            <person name="Stefanova K."/>
            <person name="Durmic Z."/>
            <person name="Nichols P."/>
            <person name="Revell C."/>
            <person name="Isobe S.N."/>
            <person name="Edwards D."/>
            <person name="Erskine W."/>
        </authorList>
    </citation>
    <scope>NUCLEOTIDE SEQUENCE [LARGE SCALE GENOMIC DNA]</scope>
    <source>
        <strain evidence="2">cv. Daliak</strain>
    </source>
</reference>
<accession>A0A2Z6MMQ7</accession>